<feature type="domain" description="Limiting CO2-inducible protein B/C beta carbonyic anhydrase" evidence="1">
    <location>
        <begin position="110"/>
        <end position="337"/>
    </location>
</feature>
<sequence length="454" mass="48346">MSRNAAKRLFSTLARQAESSASGLIAPGQALLAQRTTIQVLGGAGASAAKRAATCPCGRKFCMGRHYTTTTPAKAAEPAVAHDHAYADPECVSSDLASRHQTVLKHFPTALSVDDYITRVEIALAGYGFTGDNSIAMTNLCRDESCMILEDKIESVFGSCFSTHGLGGILTCGVIGIKAGLSHSPIQGGKERYVFFSFPHIAIDSNGEVGVISRPNRAGASSACGALIACTGHLKSEGLDANLKQPGVHDPLEPEYSILKQRLARRLKHEGADEAGLDLVAVTKAAERTITSDLEYLISKAVDPKKADYAVFTGVQIHNWASNLEDESTPSLEFVGVGKSYVVVNGEKTFLDVHQVPALSPRQLKMLAKSSLDKDNSAVAATPDGMIQEVPRDYLLKRLGGIVGKNVVSGKPGAWKDYVKTTFSEAHPNAPKLDDKLFASDAPKDDGFTSFKKV</sequence>
<dbReference type="PANTHER" id="PTHR38016:SF1">
    <property type="entry name" value="LIMITING CO2-INDUCIBLE PROTEIN B_C BETA CARBONYIC ANHYDRASE DOMAIN-CONTAINING PROTEIN"/>
    <property type="match status" value="1"/>
</dbReference>
<dbReference type="OrthoDB" id="2014244at2759"/>
<accession>A0A2P6THG8</accession>
<dbReference type="PANTHER" id="PTHR38016">
    <property type="entry name" value="UNNAMED PRODUCT"/>
    <property type="match status" value="1"/>
</dbReference>
<evidence type="ECO:0000259" key="1">
    <source>
        <dbReference type="Pfam" id="PF18599"/>
    </source>
</evidence>
<keyword evidence="3" id="KW-1185">Reference proteome</keyword>
<protein>
    <submittedName>
        <fullName evidence="2">Low-CO2 inducible</fullName>
    </submittedName>
</protein>
<evidence type="ECO:0000313" key="3">
    <source>
        <dbReference type="Proteomes" id="UP000239899"/>
    </source>
</evidence>
<gene>
    <name evidence="2" type="ORF">C2E21_7664</name>
</gene>
<name>A0A2P6THG8_CHLSO</name>
<comment type="caution">
    <text evidence="2">The sequence shown here is derived from an EMBL/GenBank/DDBJ whole genome shotgun (WGS) entry which is preliminary data.</text>
</comment>
<proteinExistence type="predicted"/>
<evidence type="ECO:0000313" key="2">
    <source>
        <dbReference type="EMBL" id="PRW33706.1"/>
    </source>
</evidence>
<dbReference type="Proteomes" id="UP000239899">
    <property type="component" value="Unassembled WGS sequence"/>
</dbReference>
<dbReference type="AlphaFoldDB" id="A0A2P6THG8"/>
<dbReference type="EMBL" id="LHPG02000016">
    <property type="protein sequence ID" value="PRW33706.1"/>
    <property type="molecule type" value="Genomic_DNA"/>
</dbReference>
<dbReference type="InterPro" id="IPR040703">
    <property type="entry name" value="LCIB/C_CA"/>
</dbReference>
<organism evidence="2 3">
    <name type="scientific">Chlorella sorokiniana</name>
    <name type="common">Freshwater green alga</name>
    <dbReference type="NCBI Taxonomy" id="3076"/>
    <lineage>
        <taxon>Eukaryota</taxon>
        <taxon>Viridiplantae</taxon>
        <taxon>Chlorophyta</taxon>
        <taxon>core chlorophytes</taxon>
        <taxon>Trebouxiophyceae</taxon>
        <taxon>Chlorellales</taxon>
        <taxon>Chlorellaceae</taxon>
        <taxon>Chlorella clade</taxon>
        <taxon>Chlorella</taxon>
    </lineage>
</organism>
<dbReference type="Pfam" id="PF18599">
    <property type="entry name" value="LCIB_C_CA"/>
    <property type="match status" value="1"/>
</dbReference>
<reference evidence="2 3" key="1">
    <citation type="journal article" date="2018" name="Plant J.">
        <title>Genome sequences of Chlorella sorokiniana UTEX 1602 and Micractinium conductrix SAG 241.80: implications to maltose excretion by a green alga.</title>
        <authorList>
            <person name="Arriola M.B."/>
            <person name="Velmurugan N."/>
            <person name="Zhang Y."/>
            <person name="Plunkett M.H."/>
            <person name="Hondzo H."/>
            <person name="Barney B.M."/>
        </authorList>
    </citation>
    <scope>NUCLEOTIDE SEQUENCE [LARGE SCALE GENOMIC DNA]</scope>
    <source>
        <strain evidence="3">UTEX 1602</strain>
    </source>
</reference>